<dbReference type="AlphaFoldDB" id="A0A0H5RGY2"/>
<reference evidence="3" key="1">
    <citation type="submission" date="2015-04" db="EMBL/GenBank/DDBJ databases">
        <title>The genome sequence of the plant pathogenic Rhizarian Plasmodiophora brassicae reveals insights in its biotrophic life cycle and the origin of chitin synthesis.</title>
        <authorList>
            <person name="Schwelm A."/>
            <person name="Fogelqvist J."/>
            <person name="Knaust A."/>
            <person name="Julke S."/>
            <person name="Lilja T."/>
            <person name="Dhandapani V."/>
            <person name="Bonilla-Rosso G."/>
            <person name="Karlsson M."/>
            <person name="Shevchenko A."/>
            <person name="Choi S.R."/>
            <person name="Kim H.G."/>
            <person name="Park J.Y."/>
            <person name="Lim Y.P."/>
            <person name="Ludwig-Muller J."/>
            <person name="Dixelius C."/>
        </authorList>
    </citation>
    <scope>NUCLEOTIDE SEQUENCE</scope>
    <source>
        <tissue evidence="3">Potato root galls</tissue>
    </source>
</reference>
<proteinExistence type="predicted"/>
<feature type="non-terminal residue" evidence="3">
    <location>
        <position position="178"/>
    </location>
</feature>
<feature type="compositionally biased region" description="Polar residues" evidence="2">
    <location>
        <begin position="8"/>
        <end position="18"/>
    </location>
</feature>
<feature type="non-terminal residue" evidence="3">
    <location>
        <position position="1"/>
    </location>
</feature>
<evidence type="ECO:0000256" key="2">
    <source>
        <dbReference type="SAM" id="MobiDB-lite"/>
    </source>
</evidence>
<name>A0A0H5RGY2_9EUKA</name>
<feature type="coiled-coil region" evidence="1">
    <location>
        <begin position="48"/>
        <end position="75"/>
    </location>
</feature>
<sequence length="178" mass="19725">HAHGATAAGQNIAGNQAKSGRKSLANAHDAASNLEFADAAAKNRLKSLNRRRALAEKALAERDRLQRDKQFAKDMASVENSGLTRKKRVKIFKKDVLDEERRWRNAALTKRERGRDKTRASHDKAEQKKDLDEAKASLAREKASVAKRKLNRVKTAGARQSNGKYDRLGNSKVGSIKG</sequence>
<evidence type="ECO:0000313" key="3">
    <source>
        <dbReference type="EMBL" id="CRZ12996.1"/>
    </source>
</evidence>
<organism evidence="3">
    <name type="scientific">Spongospora subterranea</name>
    <dbReference type="NCBI Taxonomy" id="70186"/>
    <lineage>
        <taxon>Eukaryota</taxon>
        <taxon>Sar</taxon>
        <taxon>Rhizaria</taxon>
        <taxon>Endomyxa</taxon>
        <taxon>Phytomyxea</taxon>
        <taxon>Plasmodiophorida</taxon>
        <taxon>Plasmodiophoridae</taxon>
        <taxon>Spongospora</taxon>
    </lineage>
</organism>
<feature type="region of interest" description="Disordered" evidence="2">
    <location>
        <begin position="1"/>
        <end position="28"/>
    </location>
</feature>
<feature type="compositionally biased region" description="Basic and acidic residues" evidence="2">
    <location>
        <begin position="102"/>
        <end position="144"/>
    </location>
</feature>
<protein>
    <submittedName>
        <fullName evidence="3">Uncharacterized protein</fullName>
    </submittedName>
</protein>
<feature type="region of interest" description="Disordered" evidence="2">
    <location>
        <begin position="102"/>
        <end position="178"/>
    </location>
</feature>
<accession>A0A0H5RGY2</accession>
<dbReference type="EMBL" id="HACM01012554">
    <property type="protein sequence ID" value="CRZ12996.1"/>
    <property type="molecule type" value="Transcribed_RNA"/>
</dbReference>
<evidence type="ECO:0000256" key="1">
    <source>
        <dbReference type="SAM" id="Coils"/>
    </source>
</evidence>
<keyword evidence="1" id="KW-0175">Coiled coil</keyword>